<dbReference type="EMBL" id="JAGTJQ010000013">
    <property type="protein sequence ID" value="KAH7014280.1"/>
    <property type="molecule type" value="Genomic_DNA"/>
</dbReference>
<dbReference type="AlphaFoldDB" id="A0A9P9BIE5"/>
<dbReference type="Gene3D" id="2.130.10.10">
    <property type="entry name" value="YVTN repeat-like/Quinoprotein amine dehydrogenase"/>
    <property type="match status" value="1"/>
</dbReference>
<dbReference type="Proteomes" id="UP000756346">
    <property type="component" value="Unassembled WGS sequence"/>
</dbReference>
<evidence type="ECO:0000313" key="1">
    <source>
        <dbReference type="EMBL" id="KAH7014280.1"/>
    </source>
</evidence>
<gene>
    <name evidence="1" type="ORF">B0I36DRAFT_338499</name>
</gene>
<sequence>MEDKSVRGSVFSPDLQRLVYFGGYRESVHLLALDGMARPQWSADLPAQSEAEVVHSIRRAASGVVAVSFLRDNVSSHLGEAPSRYRFAIVKTWSDVGHMLCTIDLRTDRASELALCPDGTRLAIDSMSGDITIWNAETGSFLFRVALRNSRIIQLCWSDDGQHIAATTSFDSVMLDLDRLDSDSLDFYLNGEGCFRMFNGETGQPLRLWNFSNWTTSPTIAICSNQELVVWSSYPRTKHRLVSAVTGAAVAQDVEYPEAQDIGASPLRGAPTLLFPSSTKQPCFLTASQISTGLTEVKLWNGSAQRLLGQWQIGGDADILAIRADNKCIITDRGCMKLQAPGIQGFDFVTPPETLETKTPSITWDGVGVSLDDSWITCDGERVLWLPTDYAPVAGRTVSGDTTWLRTRDLGLAIITCKTSILRDLMRRRP</sequence>
<evidence type="ECO:0008006" key="3">
    <source>
        <dbReference type="Google" id="ProtNLM"/>
    </source>
</evidence>
<dbReference type="RefSeq" id="XP_046005247.1">
    <property type="nucleotide sequence ID" value="XM_046155765.1"/>
</dbReference>
<dbReference type="GeneID" id="70185311"/>
<accession>A0A9P9BIE5</accession>
<name>A0A9P9BIE5_9PEZI</name>
<keyword evidence="2" id="KW-1185">Reference proteome</keyword>
<organism evidence="1 2">
    <name type="scientific">Microdochium trichocladiopsis</name>
    <dbReference type="NCBI Taxonomy" id="1682393"/>
    <lineage>
        <taxon>Eukaryota</taxon>
        <taxon>Fungi</taxon>
        <taxon>Dikarya</taxon>
        <taxon>Ascomycota</taxon>
        <taxon>Pezizomycotina</taxon>
        <taxon>Sordariomycetes</taxon>
        <taxon>Xylariomycetidae</taxon>
        <taxon>Xylariales</taxon>
        <taxon>Microdochiaceae</taxon>
        <taxon>Microdochium</taxon>
    </lineage>
</organism>
<protein>
    <recommendedName>
        <fullName evidence="3">WD40 repeat domain-containing protein</fullName>
    </recommendedName>
</protein>
<evidence type="ECO:0000313" key="2">
    <source>
        <dbReference type="Proteomes" id="UP000756346"/>
    </source>
</evidence>
<proteinExistence type="predicted"/>
<reference evidence="1" key="1">
    <citation type="journal article" date="2021" name="Nat. Commun.">
        <title>Genetic determinants of endophytism in the Arabidopsis root mycobiome.</title>
        <authorList>
            <person name="Mesny F."/>
            <person name="Miyauchi S."/>
            <person name="Thiergart T."/>
            <person name="Pickel B."/>
            <person name="Atanasova L."/>
            <person name="Karlsson M."/>
            <person name="Huettel B."/>
            <person name="Barry K.W."/>
            <person name="Haridas S."/>
            <person name="Chen C."/>
            <person name="Bauer D."/>
            <person name="Andreopoulos W."/>
            <person name="Pangilinan J."/>
            <person name="LaButti K."/>
            <person name="Riley R."/>
            <person name="Lipzen A."/>
            <person name="Clum A."/>
            <person name="Drula E."/>
            <person name="Henrissat B."/>
            <person name="Kohler A."/>
            <person name="Grigoriev I.V."/>
            <person name="Martin F.M."/>
            <person name="Hacquard S."/>
        </authorList>
    </citation>
    <scope>NUCLEOTIDE SEQUENCE</scope>
    <source>
        <strain evidence="1">MPI-CAGE-CH-0230</strain>
    </source>
</reference>
<comment type="caution">
    <text evidence="1">The sequence shown here is derived from an EMBL/GenBank/DDBJ whole genome shotgun (WGS) entry which is preliminary data.</text>
</comment>
<dbReference type="OrthoDB" id="4573777at2759"/>
<dbReference type="InterPro" id="IPR015943">
    <property type="entry name" value="WD40/YVTN_repeat-like_dom_sf"/>
</dbReference>
<dbReference type="SUPFAM" id="SSF69322">
    <property type="entry name" value="Tricorn protease domain 2"/>
    <property type="match status" value="1"/>
</dbReference>